<evidence type="ECO:0000313" key="1">
    <source>
        <dbReference type="EMBL" id="MBR0563658.1"/>
    </source>
</evidence>
<gene>
    <name evidence="1" type="ORF">KB893_14210</name>
</gene>
<dbReference type="EMBL" id="JAGQFT010000159">
    <property type="protein sequence ID" value="MBR0563658.1"/>
    <property type="molecule type" value="Genomic_DNA"/>
</dbReference>
<accession>A0A8J7VXU4</accession>
<reference evidence="1" key="1">
    <citation type="submission" date="2021-04" db="EMBL/GenBank/DDBJ databases">
        <authorList>
            <person name="Karlyshev A.V."/>
        </authorList>
    </citation>
    <scope>NUCLEOTIDE SEQUENCE</scope>
    <source>
        <strain evidence="1">LMG 29479</strain>
    </source>
</reference>
<dbReference type="AlphaFoldDB" id="A0A8J7VXU4"/>
<dbReference type="PIRSF" id="PIRSF015283">
    <property type="entry name" value="Regulatory_RpfE"/>
    <property type="match status" value="1"/>
</dbReference>
<organism evidence="1">
    <name type="scientific">Coralloluteibacterium stylophorae</name>
    <dbReference type="NCBI Taxonomy" id="1776034"/>
    <lineage>
        <taxon>Bacteria</taxon>
        <taxon>Pseudomonadati</taxon>
        <taxon>Pseudomonadota</taxon>
        <taxon>Gammaproteobacteria</taxon>
        <taxon>Lysobacterales</taxon>
        <taxon>Lysobacteraceae</taxon>
        <taxon>Coralloluteibacterium</taxon>
    </lineage>
</organism>
<dbReference type="InterPro" id="IPR016631">
    <property type="entry name" value="Regulatory_RpfE"/>
</dbReference>
<comment type="caution">
    <text evidence="1">The sequence shown here is derived from an EMBL/GenBank/DDBJ whole genome shotgun (WGS) entry which is preliminary data.</text>
</comment>
<sequence>MLTLLLPAAERLRGQRLDADLALRLARAARPAAGEPGYLAQLRRQFDVAPWPPPIAALTRQHDAGDAAHHAWLRADPAYVRIDINAGRMLACGETLQIAADEAQDLLRPLKPLFGDAGFPLSAPHPARWYLRLPREARIPAFASPDDVLGDDLFEHLPDGTDARRWRSLMSEAQVVLHNHPRNQARVERGLPPVNSLWFWGGGLLPDRVGSTLAWVRSGDAELLALAAAAGVRVDPGGDIPAGDGLIDLRGVRDVAALAGEWLRPALDALDAGRLDALALDLADGGRLRLTRAQRWRLWRRRPFAFAA</sequence>
<proteinExistence type="predicted"/>
<protein>
    <submittedName>
        <fullName evidence="1">Phosphoglycerate mutase</fullName>
    </submittedName>
</protein>
<name>A0A8J7VXU4_9GAMM</name>